<accession>A0ABQ3ZDB0</accession>
<organism evidence="2 3">
    <name type="scientific">Paractinoplanes durhamensis</name>
    <dbReference type="NCBI Taxonomy" id="113563"/>
    <lineage>
        <taxon>Bacteria</taxon>
        <taxon>Bacillati</taxon>
        <taxon>Actinomycetota</taxon>
        <taxon>Actinomycetes</taxon>
        <taxon>Micromonosporales</taxon>
        <taxon>Micromonosporaceae</taxon>
        <taxon>Paractinoplanes</taxon>
    </lineage>
</organism>
<evidence type="ECO:0000313" key="2">
    <source>
        <dbReference type="EMBL" id="GIE07792.1"/>
    </source>
</evidence>
<name>A0ABQ3ZDB0_9ACTN</name>
<gene>
    <name evidence="2" type="ORF">Adu01nite_91420</name>
</gene>
<protein>
    <submittedName>
        <fullName evidence="2">Uncharacterized protein</fullName>
    </submittedName>
</protein>
<reference evidence="2 3" key="1">
    <citation type="submission" date="2021-01" db="EMBL/GenBank/DDBJ databases">
        <title>Whole genome shotgun sequence of Actinoplanes durhamensis NBRC 14914.</title>
        <authorList>
            <person name="Komaki H."/>
            <person name="Tamura T."/>
        </authorList>
    </citation>
    <scope>NUCLEOTIDE SEQUENCE [LARGE SCALE GENOMIC DNA]</scope>
    <source>
        <strain evidence="2 3">NBRC 14914</strain>
    </source>
</reference>
<keyword evidence="3" id="KW-1185">Reference proteome</keyword>
<dbReference type="EMBL" id="BOML01000089">
    <property type="protein sequence ID" value="GIE07792.1"/>
    <property type="molecule type" value="Genomic_DNA"/>
</dbReference>
<evidence type="ECO:0000256" key="1">
    <source>
        <dbReference type="SAM" id="MobiDB-lite"/>
    </source>
</evidence>
<feature type="compositionally biased region" description="Basic residues" evidence="1">
    <location>
        <begin position="58"/>
        <end position="86"/>
    </location>
</feature>
<feature type="region of interest" description="Disordered" evidence="1">
    <location>
        <begin position="51"/>
        <end position="136"/>
    </location>
</feature>
<comment type="caution">
    <text evidence="2">The sequence shown here is derived from an EMBL/GenBank/DDBJ whole genome shotgun (WGS) entry which is preliminary data.</text>
</comment>
<dbReference type="Proteomes" id="UP000637628">
    <property type="component" value="Unassembled WGS sequence"/>
</dbReference>
<sequence>MVIGMTSNLVARAGTALSPEWDHGFDEAFAELISNDPDLVRAEFEALIAAGFNQPPTPRRHPPHPQPRRHPKIHNRRPAPRPHTLLHRPPSRDRFTTPAPGGRHNDKPTFVAHRMRPPAGQHRSTSGRRARGRHAPVGRFGGVQRRVVDREGEHGAGWCAWAFEADGHPPLAAAPDPARTVLADLPGRYLSRQLAMVLPHYRHPLS</sequence>
<evidence type="ECO:0000313" key="3">
    <source>
        <dbReference type="Proteomes" id="UP000637628"/>
    </source>
</evidence>
<proteinExistence type="predicted"/>
<feature type="compositionally biased region" description="Basic residues" evidence="1">
    <location>
        <begin position="125"/>
        <end position="136"/>
    </location>
</feature>